<reference evidence="2" key="1">
    <citation type="submission" date="2014-05" db="EMBL/GenBank/DDBJ databases">
        <title>The genome and life-stage specific transcriptomes of Globodera pallida elucidate key aspects of plant parasitism by a cyst nematode.</title>
        <authorList>
            <person name="Cotton J.A."/>
            <person name="Lilley C.J."/>
            <person name="Jones L.M."/>
            <person name="Kikuchi T."/>
            <person name="Reid A.J."/>
            <person name="Thorpe P."/>
            <person name="Tsai I.J."/>
            <person name="Beasley H."/>
            <person name="Blok V."/>
            <person name="Cock P.J.A."/>
            <person name="Van den Akker S.E."/>
            <person name="Holroyd N."/>
            <person name="Hunt M."/>
            <person name="Mantelin S."/>
            <person name="Naghra H."/>
            <person name="Pain A."/>
            <person name="Palomares-Rius J.E."/>
            <person name="Zarowiecki M."/>
            <person name="Berriman M."/>
            <person name="Jones J.T."/>
            <person name="Urwin P.E."/>
        </authorList>
    </citation>
    <scope>NUCLEOTIDE SEQUENCE [LARGE SCALE GENOMIC DNA]</scope>
    <source>
        <strain evidence="2">Lindley</strain>
    </source>
</reference>
<dbReference type="Proteomes" id="UP000050741">
    <property type="component" value="Unassembled WGS sequence"/>
</dbReference>
<sequence length="64" mass="7471">NSFHFHSQVVPSTRRSRRTRNVLNRSDLRLCQGIPTMPTTSFQSRLPTSKHSNWPPPFPNRRKG</sequence>
<feature type="region of interest" description="Disordered" evidence="1">
    <location>
        <begin position="1"/>
        <end position="64"/>
    </location>
</feature>
<protein>
    <submittedName>
        <fullName evidence="3">Uncharacterized protein</fullName>
    </submittedName>
</protein>
<keyword evidence="2" id="KW-1185">Reference proteome</keyword>
<reference evidence="3" key="2">
    <citation type="submission" date="2016-06" db="UniProtKB">
        <authorList>
            <consortium name="WormBaseParasite"/>
        </authorList>
    </citation>
    <scope>IDENTIFICATION</scope>
</reference>
<feature type="compositionally biased region" description="Polar residues" evidence="1">
    <location>
        <begin position="1"/>
        <end position="11"/>
    </location>
</feature>
<feature type="compositionally biased region" description="Pro residues" evidence="1">
    <location>
        <begin position="54"/>
        <end position="64"/>
    </location>
</feature>
<dbReference type="WBParaSite" id="GPLIN_001589600">
    <property type="protein sequence ID" value="GPLIN_001589600"/>
    <property type="gene ID" value="GPLIN_001589600"/>
</dbReference>
<organism evidence="2 3">
    <name type="scientific">Globodera pallida</name>
    <name type="common">Potato cyst nematode worm</name>
    <name type="synonym">Heterodera pallida</name>
    <dbReference type="NCBI Taxonomy" id="36090"/>
    <lineage>
        <taxon>Eukaryota</taxon>
        <taxon>Metazoa</taxon>
        <taxon>Ecdysozoa</taxon>
        <taxon>Nematoda</taxon>
        <taxon>Chromadorea</taxon>
        <taxon>Rhabditida</taxon>
        <taxon>Tylenchina</taxon>
        <taxon>Tylenchomorpha</taxon>
        <taxon>Tylenchoidea</taxon>
        <taxon>Heteroderidae</taxon>
        <taxon>Heteroderinae</taxon>
        <taxon>Globodera</taxon>
    </lineage>
</organism>
<evidence type="ECO:0000313" key="2">
    <source>
        <dbReference type="Proteomes" id="UP000050741"/>
    </source>
</evidence>
<evidence type="ECO:0000256" key="1">
    <source>
        <dbReference type="SAM" id="MobiDB-lite"/>
    </source>
</evidence>
<name>A0A183CSN8_GLOPA</name>
<evidence type="ECO:0000313" key="3">
    <source>
        <dbReference type="WBParaSite" id="GPLIN_001589600"/>
    </source>
</evidence>
<feature type="compositionally biased region" description="Polar residues" evidence="1">
    <location>
        <begin position="37"/>
        <end position="52"/>
    </location>
</feature>
<proteinExistence type="predicted"/>
<accession>A0A183CSN8</accession>
<dbReference type="AlphaFoldDB" id="A0A183CSN8"/>